<feature type="signal peptide" evidence="2">
    <location>
        <begin position="1"/>
        <end position="19"/>
    </location>
</feature>
<feature type="domain" description="TonB C-terminal" evidence="3">
    <location>
        <begin position="194"/>
        <end position="248"/>
    </location>
</feature>
<dbReference type="InterPro" id="IPR006597">
    <property type="entry name" value="Sel1-like"/>
</dbReference>
<dbReference type="OrthoDB" id="6380549at2"/>
<dbReference type="RefSeq" id="WP_108604045.1">
    <property type="nucleotide sequence ID" value="NZ_CP026604.1"/>
</dbReference>
<dbReference type="Proteomes" id="UP000244441">
    <property type="component" value="Chromosome"/>
</dbReference>
<dbReference type="AlphaFoldDB" id="A0A2S0VV53"/>
<proteinExistence type="predicted"/>
<dbReference type="Gene3D" id="1.25.40.10">
    <property type="entry name" value="Tetratricopeptide repeat domain"/>
    <property type="match status" value="2"/>
</dbReference>
<feature type="chain" id="PRO_5015670940" description="TonB C-terminal domain-containing protein" evidence="2">
    <location>
        <begin position="20"/>
        <end position="484"/>
    </location>
</feature>
<keyword evidence="1" id="KW-0677">Repeat</keyword>
<keyword evidence="2" id="KW-0732">Signal</keyword>
<name>A0A2S0VV53_9ALTE</name>
<dbReference type="SUPFAM" id="SSF74653">
    <property type="entry name" value="TolA/TonB C-terminal domain"/>
    <property type="match status" value="1"/>
</dbReference>
<dbReference type="SMART" id="SM00671">
    <property type="entry name" value="SEL1"/>
    <property type="match status" value="3"/>
</dbReference>
<dbReference type="Gene3D" id="3.30.1150.10">
    <property type="match status" value="1"/>
</dbReference>
<protein>
    <recommendedName>
        <fullName evidence="3">TonB C-terminal domain-containing protein</fullName>
    </recommendedName>
</protein>
<dbReference type="InterPro" id="IPR037682">
    <property type="entry name" value="TonB_C"/>
</dbReference>
<gene>
    <name evidence="4" type="ORF">C2869_16805</name>
</gene>
<accession>A0A2S0VV53</accession>
<dbReference type="KEGG" id="cate:C2869_16805"/>
<dbReference type="EMBL" id="CP026604">
    <property type="protein sequence ID" value="AWB67980.1"/>
    <property type="molecule type" value="Genomic_DNA"/>
</dbReference>
<evidence type="ECO:0000256" key="1">
    <source>
        <dbReference type="ARBA" id="ARBA00022737"/>
    </source>
</evidence>
<dbReference type="PANTHER" id="PTHR46430">
    <property type="entry name" value="PROTEIN SKT5-RELATED"/>
    <property type="match status" value="1"/>
</dbReference>
<dbReference type="SUPFAM" id="SSF81901">
    <property type="entry name" value="HCP-like"/>
    <property type="match status" value="2"/>
</dbReference>
<keyword evidence="5" id="KW-1185">Reference proteome</keyword>
<organism evidence="4 5">
    <name type="scientific">Saccharobesus litoralis</name>
    <dbReference type="NCBI Taxonomy" id="2172099"/>
    <lineage>
        <taxon>Bacteria</taxon>
        <taxon>Pseudomonadati</taxon>
        <taxon>Pseudomonadota</taxon>
        <taxon>Gammaproteobacteria</taxon>
        <taxon>Alteromonadales</taxon>
        <taxon>Alteromonadaceae</taxon>
        <taxon>Saccharobesus</taxon>
    </lineage>
</organism>
<reference evidence="4 5" key="1">
    <citation type="submission" date="2018-01" db="EMBL/GenBank/DDBJ databases">
        <title>Genome sequence of a Cantenovulum-like bacteria.</title>
        <authorList>
            <person name="Tan W.R."/>
            <person name="Lau N.-S."/>
            <person name="Go F."/>
            <person name="Amirul A.-A.A."/>
        </authorList>
    </citation>
    <scope>NUCLEOTIDE SEQUENCE [LARGE SCALE GENOMIC DNA]</scope>
    <source>
        <strain evidence="4 5">CCB-QB4</strain>
    </source>
</reference>
<dbReference type="GO" id="GO:0055085">
    <property type="term" value="P:transmembrane transport"/>
    <property type="evidence" value="ECO:0007669"/>
    <property type="project" value="InterPro"/>
</dbReference>
<dbReference type="InterPro" id="IPR011990">
    <property type="entry name" value="TPR-like_helical_dom_sf"/>
</dbReference>
<evidence type="ECO:0000313" key="5">
    <source>
        <dbReference type="Proteomes" id="UP000244441"/>
    </source>
</evidence>
<evidence type="ECO:0000313" key="4">
    <source>
        <dbReference type="EMBL" id="AWB67980.1"/>
    </source>
</evidence>
<dbReference type="Pfam" id="PF08238">
    <property type="entry name" value="Sel1"/>
    <property type="match status" value="4"/>
</dbReference>
<dbReference type="PANTHER" id="PTHR46430:SF3">
    <property type="entry name" value="ACTIVATOR OF C KINASE PROTEIN 1"/>
    <property type="match status" value="1"/>
</dbReference>
<dbReference type="Pfam" id="PF03544">
    <property type="entry name" value="TonB_C"/>
    <property type="match status" value="1"/>
</dbReference>
<sequence length="484" mass="55193">MKKSVLAILAVLGLSQAHANMFAANQAINDKDFSKAKAELTKSAQVGNPEAQFKLGILNYQGLDGTVDKQQAMAWFFLASQYDYPQAINFAGEIFQSLDKSQQAKASKMAEEFVKQYGKTKINEQYFPYVSDSVLDDQVINKRSKINVKGKFYVNSDSRARSHNQAAIDRAIRSYGSNPGAINNLSKTMINPDSGRVEVVYDARRDGRVEDVEIIFSWPRGRFDKEFVKSIETSKLRPAKRKGKNVEQYGMFSHVNVYYQGTGGLREGYPHLFKQFKSLQKRAEESASAKYQYACFLRAYNDLFNDQELEAFEPVLREAAEAGQPNAQYDYALYQIYRNDDIEDGIEWLNKAAKHGLLQAEYRLGDILYQSPSPYVKQDIAKAQFWLGKAAERNHFKAQQKLAEIRFKQENVDKDFVKLAIDWLEEIEDENAADPNTYYLLAKAHELIGEKSQASDYIEEAIDEAKAAKWNTKAWLKYQSQLEG</sequence>
<dbReference type="InterPro" id="IPR051726">
    <property type="entry name" value="Chitin_Synth_Reg"/>
</dbReference>
<evidence type="ECO:0000259" key="3">
    <source>
        <dbReference type="Pfam" id="PF03544"/>
    </source>
</evidence>
<evidence type="ECO:0000256" key="2">
    <source>
        <dbReference type="SAM" id="SignalP"/>
    </source>
</evidence>